<organism evidence="2">
    <name type="scientific">Aspergillus arachidicola</name>
    <dbReference type="NCBI Taxonomy" id="656916"/>
    <lineage>
        <taxon>Eukaryota</taxon>
        <taxon>Fungi</taxon>
        <taxon>Dikarya</taxon>
        <taxon>Ascomycota</taxon>
        <taxon>Pezizomycotina</taxon>
        <taxon>Eurotiomycetes</taxon>
        <taxon>Eurotiomycetidae</taxon>
        <taxon>Eurotiales</taxon>
        <taxon>Aspergillaceae</taxon>
        <taxon>Aspergillus</taxon>
        <taxon>Aspergillus subgen. Circumdati</taxon>
    </lineage>
</organism>
<dbReference type="Proteomes" id="UP000325558">
    <property type="component" value="Unassembled WGS sequence"/>
</dbReference>
<proteinExistence type="predicted"/>
<feature type="region of interest" description="Disordered" evidence="1">
    <location>
        <begin position="1"/>
        <end position="51"/>
    </location>
</feature>
<evidence type="ECO:0000256" key="1">
    <source>
        <dbReference type="SAM" id="MobiDB-lite"/>
    </source>
</evidence>
<dbReference type="AlphaFoldDB" id="A0A5N6XTG0"/>
<sequence>MISPLSPIVMTPNRREASPKHPVGPPQSQACPQPLRIRCQDKSRRTKGPDA</sequence>
<evidence type="ECO:0000313" key="2">
    <source>
        <dbReference type="EMBL" id="KAE8335499.1"/>
    </source>
</evidence>
<gene>
    <name evidence="2" type="ORF">BDV24DRAFT_143809</name>
</gene>
<reference evidence="2" key="1">
    <citation type="submission" date="2019-04" db="EMBL/GenBank/DDBJ databases">
        <title>Friends and foes A comparative genomics study of 23 Aspergillus species from section Flavi.</title>
        <authorList>
            <consortium name="DOE Joint Genome Institute"/>
            <person name="Kjaerbolling I."/>
            <person name="Vesth T."/>
            <person name="Frisvad J.C."/>
            <person name="Nybo J.L."/>
            <person name="Theobald S."/>
            <person name="Kildgaard S."/>
            <person name="Isbrandt T."/>
            <person name="Kuo A."/>
            <person name="Sato A."/>
            <person name="Lyhne E.K."/>
            <person name="Kogle M.E."/>
            <person name="Wiebenga A."/>
            <person name="Kun R.S."/>
            <person name="Lubbers R.J."/>
            <person name="Makela M.R."/>
            <person name="Barry K."/>
            <person name="Chovatia M."/>
            <person name="Clum A."/>
            <person name="Daum C."/>
            <person name="Haridas S."/>
            <person name="He G."/>
            <person name="LaButti K."/>
            <person name="Lipzen A."/>
            <person name="Mondo S."/>
            <person name="Riley R."/>
            <person name="Salamov A."/>
            <person name="Simmons B.A."/>
            <person name="Magnuson J.K."/>
            <person name="Henrissat B."/>
            <person name="Mortensen U.H."/>
            <person name="Larsen T.O."/>
            <person name="Devries R.P."/>
            <person name="Grigoriev I.V."/>
            <person name="Machida M."/>
            <person name="Baker S.E."/>
            <person name="Andersen M.R."/>
        </authorList>
    </citation>
    <scope>NUCLEOTIDE SEQUENCE</scope>
    <source>
        <strain evidence="2">CBS 117612</strain>
    </source>
</reference>
<name>A0A5N6XTG0_9EURO</name>
<feature type="compositionally biased region" description="Basic and acidic residues" evidence="1">
    <location>
        <begin position="38"/>
        <end position="51"/>
    </location>
</feature>
<accession>A0A5N6XTG0</accession>
<dbReference type="EMBL" id="ML737217">
    <property type="protein sequence ID" value="KAE8335499.1"/>
    <property type="molecule type" value="Genomic_DNA"/>
</dbReference>
<protein>
    <submittedName>
        <fullName evidence="2">Uncharacterized protein</fullName>
    </submittedName>
</protein>